<gene>
    <name evidence="1" type="ORF">DPMN_137541</name>
</gene>
<keyword evidence="2" id="KW-1185">Reference proteome</keyword>
<protein>
    <submittedName>
        <fullName evidence="1">Uncharacterized protein</fullName>
    </submittedName>
</protein>
<accession>A0A9D4JET1</accession>
<sequence>MVAYLYRCVSERGQVIVAYLYRCCVSGRGQVIVAYLYRCCVGGRGQVMYTLCVDVTGITRN</sequence>
<dbReference type="AlphaFoldDB" id="A0A9D4JET1"/>
<comment type="caution">
    <text evidence="1">The sequence shown here is derived from an EMBL/GenBank/DDBJ whole genome shotgun (WGS) entry which is preliminary data.</text>
</comment>
<evidence type="ECO:0000313" key="1">
    <source>
        <dbReference type="EMBL" id="KAH3809180.1"/>
    </source>
</evidence>
<dbReference type="Proteomes" id="UP000828390">
    <property type="component" value="Unassembled WGS sequence"/>
</dbReference>
<evidence type="ECO:0000313" key="2">
    <source>
        <dbReference type="Proteomes" id="UP000828390"/>
    </source>
</evidence>
<reference evidence="1" key="2">
    <citation type="submission" date="2020-11" db="EMBL/GenBank/DDBJ databases">
        <authorList>
            <person name="McCartney M.A."/>
            <person name="Auch B."/>
            <person name="Kono T."/>
            <person name="Mallez S."/>
            <person name="Becker A."/>
            <person name="Gohl D.M."/>
            <person name="Silverstein K.A.T."/>
            <person name="Koren S."/>
            <person name="Bechman K.B."/>
            <person name="Herman A."/>
            <person name="Abrahante J.E."/>
            <person name="Garbe J."/>
        </authorList>
    </citation>
    <scope>NUCLEOTIDE SEQUENCE</scope>
    <source>
        <strain evidence="1">Duluth1</strain>
        <tissue evidence="1">Whole animal</tissue>
    </source>
</reference>
<dbReference type="EMBL" id="JAIWYP010000006">
    <property type="protein sequence ID" value="KAH3809180.1"/>
    <property type="molecule type" value="Genomic_DNA"/>
</dbReference>
<proteinExistence type="predicted"/>
<reference evidence="1" key="1">
    <citation type="journal article" date="2019" name="bioRxiv">
        <title>The Genome of the Zebra Mussel, Dreissena polymorpha: A Resource for Invasive Species Research.</title>
        <authorList>
            <person name="McCartney M.A."/>
            <person name="Auch B."/>
            <person name="Kono T."/>
            <person name="Mallez S."/>
            <person name="Zhang Y."/>
            <person name="Obille A."/>
            <person name="Becker A."/>
            <person name="Abrahante J.E."/>
            <person name="Garbe J."/>
            <person name="Badalamenti J.P."/>
            <person name="Herman A."/>
            <person name="Mangelson H."/>
            <person name="Liachko I."/>
            <person name="Sullivan S."/>
            <person name="Sone E.D."/>
            <person name="Koren S."/>
            <person name="Silverstein K.A.T."/>
            <person name="Beckman K.B."/>
            <person name="Gohl D.M."/>
        </authorList>
    </citation>
    <scope>NUCLEOTIDE SEQUENCE</scope>
    <source>
        <strain evidence="1">Duluth1</strain>
        <tissue evidence="1">Whole animal</tissue>
    </source>
</reference>
<name>A0A9D4JET1_DREPO</name>
<organism evidence="1 2">
    <name type="scientific">Dreissena polymorpha</name>
    <name type="common">Zebra mussel</name>
    <name type="synonym">Mytilus polymorpha</name>
    <dbReference type="NCBI Taxonomy" id="45954"/>
    <lineage>
        <taxon>Eukaryota</taxon>
        <taxon>Metazoa</taxon>
        <taxon>Spiralia</taxon>
        <taxon>Lophotrochozoa</taxon>
        <taxon>Mollusca</taxon>
        <taxon>Bivalvia</taxon>
        <taxon>Autobranchia</taxon>
        <taxon>Heteroconchia</taxon>
        <taxon>Euheterodonta</taxon>
        <taxon>Imparidentia</taxon>
        <taxon>Neoheterodontei</taxon>
        <taxon>Myida</taxon>
        <taxon>Dreissenoidea</taxon>
        <taxon>Dreissenidae</taxon>
        <taxon>Dreissena</taxon>
    </lineage>
</organism>